<dbReference type="GO" id="GO:0005975">
    <property type="term" value="P:carbohydrate metabolic process"/>
    <property type="evidence" value="ECO:0007669"/>
    <property type="project" value="InterPro"/>
</dbReference>
<dbReference type="OrthoDB" id="258610at2"/>
<name>A0A2N3LDB0_9BACI</name>
<dbReference type="Pfam" id="PF01522">
    <property type="entry name" value="Polysacc_deac_1"/>
    <property type="match status" value="1"/>
</dbReference>
<organism evidence="2 3">
    <name type="scientific">Heyndrickxia camelliae</name>
    <dbReference type="NCBI Taxonomy" id="1707093"/>
    <lineage>
        <taxon>Bacteria</taxon>
        <taxon>Bacillati</taxon>
        <taxon>Bacillota</taxon>
        <taxon>Bacilli</taxon>
        <taxon>Bacillales</taxon>
        <taxon>Bacillaceae</taxon>
        <taxon>Heyndrickxia</taxon>
    </lineage>
</organism>
<proteinExistence type="predicted"/>
<dbReference type="PROSITE" id="PS51677">
    <property type="entry name" value="NODB"/>
    <property type="match status" value="1"/>
</dbReference>
<keyword evidence="3" id="KW-1185">Reference proteome</keyword>
<feature type="domain" description="NodB homology" evidence="1">
    <location>
        <begin position="43"/>
        <end position="228"/>
    </location>
</feature>
<dbReference type="EMBL" id="PIQO01000032">
    <property type="protein sequence ID" value="PKR82650.1"/>
    <property type="molecule type" value="Genomic_DNA"/>
</dbReference>
<protein>
    <submittedName>
        <fullName evidence="2">Polysaccharide deacetylase</fullName>
    </submittedName>
</protein>
<dbReference type="PANTHER" id="PTHR10587:SF125">
    <property type="entry name" value="POLYSACCHARIDE DEACETYLASE YHEN-RELATED"/>
    <property type="match status" value="1"/>
</dbReference>
<dbReference type="InterPro" id="IPR050248">
    <property type="entry name" value="Polysacc_deacetylase_ArnD"/>
</dbReference>
<dbReference type="Proteomes" id="UP000233440">
    <property type="component" value="Unassembled WGS sequence"/>
</dbReference>
<dbReference type="InterPro" id="IPR011330">
    <property type="entry name" value="Glyco_hydro/deAcase_b/a-brl"/>
</dbReference>
<sequence>MKNLGGNTLKRKIGFTFLILCFLSSYFLPQHLHAKAVKKTPKRVVYLTFDDGPNSSVERILSILDKYHAKATFFMLNNNMKLHKKSVKKMVNKGHGIACHGVTHDKNKFYKTPYTAAKEMKTCLNTLTQITNKKSIIIRVPYGSKPYMKAPYRKVMNQYGYKMWDWNVDSLDWKFLNGPKTAQYTIKQIKILKNKGISPLILFHDKPTTADALPTVLKYLKANGYDFKVLTNSMKPYNFWNPRKL</sequence>
<evidence type="ECO:0000313" key="2">
    <source>
        <dbReference type="EMBL" id="PKR82650.1"/>
    </source>
</evidence>
<dbReference type="Gene3D" id="3.20.20.370">
    <property type="entry name" value="Glycoside hydrolase/deacetylase"/>
    <property type="match status" value="1"/>
</dbReference>
<accession>A0A2N3LDB0</accession>
<dbReference type="AlphaFoldDB" id="A0A2N3LDB0"/>
<dbReference type="InterPro" id="IPR002509">
    <property type="entry name" value="NODB_dom"/>
</dbReference>
<dbReference type="GO" id="GO:0016810">
    <property type="term" value="F:hydrolase activity, acting on carbon-nitrogen (but not peptide) bonds"/>
    <property type="evidence" value="ECO:0007669"/>
    <property type="project" value="InterPro"/>
</dbReference>
<gene>
    <name evidence="2" type="ORF">CWO92_23200</name>
</gene>
<comment type="caution">
    <text evidence="2">The sequence shown here is derived from an EMBL/GenBank/DDBJ whole genome shotgun (WGS) entry which is preliminary data.</text>
</comment>
<dbReference type="PANTHER" id="PTHR10587">
    <property type="entry name" value="GLYCOSYL TRANSFERASE-RELATED"/>
    <property type="match status" value="1"/>
</dbReference>
<dbReference type="SUPFAM" id="SSF88713">
    <property type="entry name" value="Glycoside hydrolase/deacetylase"/>
    <property type="match status" value="1"/>
</dbReference>
<evidence type="ECO:0000259" key="1">
    <source>
        <dbReference type="PROSITE" id="PS51677"/>
    </source>
</evidence>
<evidence type="ECO:0000313" key="3">
    <source>
        <dbReference type="Proteomes" id="UP000233440"/>
    </source>
</evidence>
<reference evidence="2 3" key="1">
    <citation type="submission" date="2017-11" db="EMBL/GenBank/DDBJ databases">
        <title>Bacillus camelliae sp. nov., isolated from pu'er tea.</title>
        <authorList>
            <person name="Niu L."/>
        </authorList>
    </citation>
    <scope>NUCLEOTIDE SEQUENCE [LARGE SCALE GENOMIC DNA]</scope>
    <source>
        <strain evidence="2 3">7578-1</strain>
    </source>
</reference>
<dbReference type="CDD" id="cd10944">
    <property type="entry name" value="CE4_SmPgdA_like"/>
    <property type="match status" value="1"/>
</dbReference>